<reference evidence="2" key="2">
    <citation type="submission" date="2023-01" db="EMBL/GenBank/DDBJ databases">
        <title>Draft genome sequence of Paraferrimonas sedimenticola strain NBRC 101628.</title>
        <authorList>
            <person name="Sun Q."/>
            <person name="Mori K."/>
        </authorList>
    </citation>
    <scope>NUCLEOTIDE SEQUENCE</scope>
    <source>
        <strain evidence="2">NBRC 101628</strain>
    </source>
</reference>
<evidence type="ECO:0000256" key="1">
    <source>
        <dbReference type="SAM" id="SignalP"/>
    </source>
</evidence>
<dbReference type="Gene3D" id="2.130.10.10">
    <property type="entry name" value="YVTN repeat-like/Quinoprotein amine dehydrogenase"/>
    <property type="match status" value="2"/>
</dbReference>
<proteinExistence type="predicted"/>
<dbReference type="AlphaFoldDB" id="A0AA37RWG4"/>
<dbReference type="EMBL" id="BSNC01000004">
    <property type="protein sequence ID" value="GLP96209.1"/>
    <property type="molecule type" value="Genomic_DNA"/>
</dbReference>
<protein>
    <recommendedName>
        <fullName evidence="4">Virginiamycin B lyase</fullName>
    </recommendedName>
</protein>
<dbReference type="InterPro" id="IPR015943">
    <property type="entry name" value="WD40/YVTN_repeat-like_dom_sf"/>
</dbReference>
<dbReference type="RefSeq" id="WP_095505348.1">
    <property type="nucleotide sequence ID" value="NZ_BSNC01000004.1"/>
</dbReference>
<keyword evidence="3" id="KW-1185">Reference proteome</keyword>
<dbReference type="PANTHER" id="PTHR40274">
    <property type="entry name" value="VIRGINIAMYCIN B LYASE"/>
    <property type="match status" value="1"/>
</dbReference>
<gene>
    <name evidence="2" type="ORF">GCM10007895_15150</name>
</gene>
<evidence type="ECO:0008006" key="4">
    <source>
        <dbReference type="Google" id="ProtNLM"/>
    </source>
</evidence>
<evidence type="ECO:0000313" key="2">
    <source>
        <dbReference type="EMBL" id="GLP96209.1"/>
    </source>
</evidence>
<dbReference type="Pfam" id="PF24684">
    <property type="entry name" value="Vgb_lyase"/>
    <property type="match status" value="1"/>
</dbReference>
<comment type="caution">
    <text evidence="2">The sequence shown here is derived from an EMBL/GenBank/DDBJ whole genome shotgun (WGS) entry which is preliminary data.</text>
</comment>
<feature type="chain" id="PRO_5041438512" description="Virginiamycin B lyase" evidence="1">
    <location>
        <begin position="24"/>
        <end position="341"/>
    </location>
</feature>
<feature type="signal peptide" evidence="1">
    <location>
        <begin position="1"/>
        <end position="23"/>
    </location>
</feature>
<dbReference type="SUPFAM" id="SSF63829">
    <property type="entry name" value="Calcium-dependent phosphotriesterase"/>
    <property type="match status" value="2"/>
</dbReference>
<dbReference type="Proteomes" id="UP001161422">
    <property type="component" value="Unassembled WGS sequence"/>
</dbReference>
<dbReference type="PANTHER" id="PTHR40274:SF3">
    <property type="entry name" value="VIRGINIAMYCIN B LYASE"/>
    <property type="match status" value="1"/>
</dbReference>
<keyword evidence="1" id="KW-0732">Signal</keyword>
<reference evidence="2" key="1">
    <citation type="journal article" date="2014" name="Int. J. Syst. Evol. Microbiol.">
        <title>Complete genome sequence of Corynebacterium casei LMG S-19264T (=DSM 44701T), isolated from a smear-ripened cheese.</title>
        <authorList>
            <consortium name="US DOE Joint Genome Institute (JGI-PGF)"/>
            <person name="Walter F."/>
            <person name="Albersmeier A."/>
            <person name="Kalinowski J."/>
            <person name="Ruckert C."/>
        </authorList>
    </citation>
    <scope>NUCLEOTIDE SEQUENCE</scope>
    <source>
        <strain evidence="2">NBRC 101628</strain>
    </source>
</reference>
<evidence type="ECO:0000313" key="3">
    <source>
        <dbReference type="Proteomes" id="UP001161422"/>
    </source>
</evidence>
<name>A0AA37RWG4_9GAMM</name>
<sequence>MKPVLSALVLAGASLLVTSPLTANEPTAADKQEQAAASQLMIQDWAVEWGGRPRDPFVAPDGHIWFCGQAGNYIAKLDPKSGEMTRYEIPESTHPHNLIVDADGMVWMAGNRDGYIGKFDPATGKTERFDMPEGVKDPHTLVFDAKGDIWFTAQHSNVAGKLEIATGKVSVVKMDTENSRPYGIKIAPNGDVWVALLGADRLVKLAAADLAKTEFPMPRAEIRTRRLEIDSKGQIWYLDYRGGKIGRYQPDADKFDEWNMPNGKSSLPYGTAIDSQDRIWIAETGVMPNQMVGFDTKTQQVISTTPVEAGGSVRHMYFDPQRDQFWFGIDTGFVAVGNVPK</sequence>
<dbReference type="InterPro" id="IPR051344">
    <property type="entry name" value="Vgb"/>
</dbReference>
<organism evidence="2 3">
    <name type="scientific">Paraferrimonas sedimenticola</name>
    <dbReference type="NCBI Taxonomy" id="375674"/>
    <lineage>
        <taxon>Bacteria</taxon>
        <taxon>Pseudomonadati</taxon>
        <taxon>Pseudomonadota</taxon>
        <taxon>Gammaproteobacteria</taxon>
        <taxon>Alteromonadales</taxon>
        <taxon>Ferrimonadaceae</taxon>
        <taxon>Paraferrimonas</taxon>
    </lineage>
</organism>
<accession>A0AA37RWG4</accession>